<comment type="caution">
    <text evidence="4">The sequence shown here is derived from an EMBL/GenBank/DDBJ whole genome shotgun (WGS) entry which is preliminary data.</text>
</comment>
<reference evidence="6 7" key="1">
    <citation type="submission" date="2014-08" db="EMBL/GenBank/DDBJ databases">
        <title>Genome sequences of NCPPB Pectobacterium isolates.</title>
        <authorList>
            <person name="Glover R.H."/>
            <person name="Sapp M."/>
            <person name="Elphinstone J."/>
        </authorList>
    </citation>
    <scope>NUCLEOTIDE SEQUENCE [LARGE SCALE GENOMIC DNA]</scope>
    <source>
        <strain evidence="4 6">NCPPB 3701</strain>
        <strain evidence="5 7">NCPPB3702</strain>
    </source>
</reference>
<dbReference type="Gene3D" id="3.40.50.720">
    <property type="entry name" value="NAD(P)-binding Rossmann-like Domain"/>
    <property type="match status" value="1"/>
</dbReference>
<organism evidence="4 6">
    <name type="scientific">Pectobacterium wasabiae</name>
    <dbReference type="NCBI Taxonomy" id="55208"/>
    <lineage>
        <taxon>Bacteria</taxon>
        <taxon>Pseudomonadati</taxon>
        <taxon>Pseudomonadota</taxon>
        <taxon>Gammaproteobacteria</taxon>
        <taxon>Enterobacterales</taxon>
        <taxon>Pectobacteriaceae</taxon>
        <taxon>Pectobacterium</taxon>
    </lineage>
</organism>
<keyword evidence="2" id="KW-0560">Oxidoreductase</keyword>
<protein>
    <submittedName>
        <fullName evidence="4">DltE</fullName>
    </submittedName>
</protein>
<dbReference type="PRINTS" id="PR00081">
    <property type="entry name" value="GDHRDH"/>
</dbReference>
<dbReference type="PROSITE" id="PS00061">
    <property type="entry name" value="ADH_SHORT"/>
    <property type="match status" value="1"/>
</dbReference>
<dbReference type="InterPro" id="IPR002347">
    <property type="entry name" value="SDR_fam"/>
</dbReference>
<evidence type="ECO:0000256" key="3">
    <source>
        <dbReference type="RuleBase" id="RU000363"/>
    </source>
</evidence>
<comment type="similarity">
    <text evidence="1 3">Belongs to the short-chain dehydrogenases/reductases (SDR) family.</text>
</comment>
<evidence type="ECO:0000256" key="1">
    <source>
        <dbReference type="ARBA" id="ARBA00006484"/>
    </source>
</evidence>
<dbReference type="RefSeq" id="WP_005976172.1">
    <property type="nucleotide sequence ID" value="NZ_JQHP01000002.1"/>
</dbReference>
<dbReference type="InterPro" id="IPR036291">
    <property type="entry name" value="NAD(P)-bd_dom_sf"/>
</dbReference>
<dbReference type="PANTHER" id="PTHR44169">
    <property type="entry name" value="NADPH-DEPENDENT 1-ACYLDIHYDROXYACETONE PHOSPHATE REDUCTASE"/>
    <property type="match status" value="1"/>
</dbReference>
<evidence type="ECO:0000313" key="7">
    <source>
        <dbReference type="Proteomes" id="UP000029436"/>
    </source>
</evidence>
<dbReference type="GO" id="GO:0016491">
    <property type="term" value="F:oxidoreductase activity"/>
    <property type="evidence" value="ECO:0007669"/>
    <property type="project" value="UniProtKB-KW"/>
</dbReference>
<dbReference type="Proteomes" id="UP000029257">
    <property type="component" value="Unassembled WGS sequence"/>
</dbReference>
<evidence type="ECO:0000313" key="5">
    <source>
        <dbReference type="EMBL" id="KGA29140.1"/>
    </source>
</evidence>
<dbReference type="Proteomes" id="UP000029436">
    <property type="component" value="Unassembled WGS sequence"/>
</dbReference>
<dbReference type="EMBL" id="JQHP01000002">
    <property type="protein sequence ID" value="KFX09033.1"/>
    <property type="molecule type" value="Genomic_DNA"/>
</dbReference>
<accession>A0AAW3ELB1</accession>
<keyword evidence="7" id="KW-1185">Reference proteome</keyword>
<dbReference type="Pfam" id="PF00106">
    <property type="entry name" value="adh_short"/>
    <property type="match status" value="1"/>
</dbReference>
<dbReference type="SUPFAM" id="SSF51735">
    <property type="entry name" value="NAD(P)-binding Rossmann-fold domains"/>
    <property type="match status" value="1"/>
</dbReference>
<dbReference type="EMBL" id="JQOH01000003">
    <property type="protein sequence ID" value="KGA29140.1"/>
    <property type="molecule type" value="Genomic_DNA"/>
</dbReference>
<evidence type="ECO:0000256" key="2">
    <source>
        <dbReference type="ARBA" id="ARBA00023002"/>
    </source>
</evidence>
<gene>
    <name evidence="4" type="ORF">JV38_04895</name>
    <name evidence="5" type="ORF">KU73_08620</name>
</gene>
<proteinExistence type="inferred from homology"/>
<dbReference type="InterPro" id="IPR020904">
    <property type="entry name" value="Sc_DH/Rdtase_CS"/>
</dbReference>
<dbReference type="PRINTS" id="PR00080">
    <property type="entry name" value="SDRFAMILY"/>
</dbReference>
<dbReference type="PANTHER" id="PTHR44169:SF6">
    <property type="entry name" value="NADPH-DEPENDENT 1-ACYLDIHYDROXYACETONE PHOSPHATE REDUCTASE"/>
    <property type="match status" value="1"/>
</dbReference>
<sequence length="256" mass="28296">MQTTNNTILITGGGSGIGRELALRFNDLGNTVIVTGRRASLLQETINGRKNMHAFELDIDDPKAINVFAQRIVTEYPSLNVLINNAGIMRYEDLSTRSDLCDAQAQITTNVLGPIRLTNALIDHLKSQQHSAIVNVSSGLAFVPRADAAVYSATKAAVHSYTVSLRHQLVDQVEVIELVPPGIQTELTPGQSDREGYMPLNAYIDEVMTLFCKQPTPNEIVVERAQLQRLAEREGRFEQVFDLINARATEQHTKSK</sequence>
<name>A0AAW3ELB1_9GAMM</name>
<dbReference type="AlphaFoldDB" id="A0AAW3ELB1"/>
<evidence type="ECO:0000313" key="4">
    <source>
        <dbReference type="EMBL" id="KFX09033.1"/>
    </source>
</evidence>
<evidence type="ECO:0000313" key="6">
    <source>
        <dbReference type="Proteomes" id="UP000029257"/>
    </source>
</evidence>